<dbReference type="AlphaFoldDB" id="I7GIQ3"/>
<protein>
    <submittedName>
        <fullName evidence="2">Macaca fascicularis brain cDNA clone: QflA-21745, similar to human cytochrome c oxidase II (MTCO2), mRNA, RefSeq: NM_173705.1</fullName>
    </submittedName>
</protein>
<organism evidence="2">
    <name type="scientific">Macaca fascicularis</name>
    <name type="common">Crab-eating macaque</name>
    <name type="synonym">Cynomolgus monkey</name>
    <dbReference type="NCBI Taxonomy" id="9541"/>
    <lineage>
        <taxon>Eukaryota</taxon>
        <taxon>Metazoa</taxon>
        <taxon>Chordata</taxon>
        <taxon>Craniata</taxon>
        <taxon>Vertebrata</taxon>
        <taxon>Euteleostomi</taxon>
        <taxon>Mammalia</taxon>
        <taxon>Eutheria</taxon>
        <taxon>Euarchontoglires</taxon>
        <taxon>Primates</taxon>
        <taxon>Haplorrhini</taxon>
        <taxon>Catarrhini</taxon>
        <taxon>Cercopithecidae</taxon>
        <taxon>Cercopithecinae</taxon>
        <taxon>Macaca</taxon>
    </lineage>
</organism>
<dbReference type="EMBL" id="AB173256">
    <property type="protein sequence ID" value="BAE90318.1"/>
    <property type="molecule type" value="mRNA"/>
</dbReference>
<feature type="region of interest" description="Disordered" evidence="1">
    <location>
        <begin position="1"/>
        <end position="20"/>
    </location>
</feature>
<proteinExistence type="evidence at transcript level"/>
<accession>I7GIQ3</accession>
<name>I7GIQ3_MACFA</name>
<feature type="compositionally biased region" description="Basic residues" evidence="1">
    <location>
        <begin position="1"/>
        <end position="12"/>
    </location>
</feature>
<evidence type="ECO:0000313" key="2">
    <source>
        <dbReference type="EMBL" id="BAE90318.1"/>
    </source>
</evidence>
<evidence type="ECO:0000256" key="1">
    <source>
        <dbReference type="SAM" id="MobiDB-lite"/>
    </source>
</evidence>
<sequence>MNYPHTRSKNRCSTRTPESNHFHSYTTWRLLRTMFRDLRRKP</sequence>
<reference evidence="2" key="1">
    <citation type="journal article" date="2007" name="PLoS Biol.">
        <title>Rate of evolution in brain-expressed genes in humans and other primates.</title>
        <authorList>
            <person name="Wang H.-Y."/>
            <person name="Chien H.-C."/>
            <person name="Osada N."/>
            <person name="Hashimoto K."/>
            <person name="Sugano S."/>
            <person name="Gojobori T."/>
            <person name="Chou C.-K."/>
            <person name="Tsai S.-F."/>
            <person name="Wu C.-I."/>
            <person name="Shen C.-K.J."/>
        </authorList>
    </citation>
    <scope>NUCLEOTIDE SEQUENCE</scope>
</reference>